<evidence type="ECO:0000313" key="9">
    <source>
        <dbReference type="Proteomes" id="UP001501295"/>
    </source>
</evidence>
<evidence type="ECO:0000259" key="7">
    <source>
        <dbReference type="PROSITE" id="PS50928"/>
    </source>
</evidence>
<keyword evidence="5 6" id="KW-0472">Membrane</keyword>
<dbReference type="PROSITE" id="PS50928">
    <property type="entry name" value="ABC_TM1"/>
    <property type="match status" value="1"/>
</dbReference>
<evidence type="ECO:0000256" key="4">
    <source>
        <dbReference type="ARBA" id="ARBA00022989"/>
    </source>
</evidence>
<dbReference type="RefSeq" id="WP_345372810.1">
    <property type="nucleotide sequence ID" value="NZ_BAABLM010000001.1"/>
</dbReference>
<sequence>MNYFSQTVAFLFDGANWASTSINPIPVRIGEQLWYTLLSLVITAIIAIPLGFYIGHTGRGRTIAVSVSGGARALPTLGVLTLLALLIGIGIGAPIISFVVLAIPSVLAGAYSGFESVDRRTIDAARAVGMTEWQIVTKVEIPLGLPLLIGGLRSATLQIVATATLAAYIGAGGLGTYIFLGLGNNDFSQALAGSVLVIVLAIVLEIVFSIVQRLVVPAGVRAGRSTSTRAGATRSRAVVGSPLQEGNK</sequence>
<feature type="domain" description="ABC transmembrane type-1" evidence="7">
    <location>
        <begin position="29"/>
        <end position="208"/>
    </location>
</feature>
<keyword evidence="3 6" id="KW-0812">Transmembrane</keyword>
<dbReference type="SUPFAM" id="SSF161098">
    <property type="entry name" value="MetI-like"/>
    <property type="match status" value="1"/>
</dbReference>
<evidence type="ECO:0000313" key="8">
    <source>
        <dbReference type="EMBL" id="GAA4666234.1"/>
    </source>
</evidence>
<feature type="transmembrane region" description="Helical" evidence="6">
    <location>
        <begin position="155"/>
        <end position="179"/>
    </location>
</feature>
<evidence type="ECO:0000256" key="6">
    <source>
        <dbReference type="RuleBase" id="RU363032"/>
    </source>
</evidence>
<feature type="transmembrane region" description="Helical" evidence="6">
    <location>
        <begin position="76"/>
        <end position="103"/>
    </location>
</feature>
<dbReference type="CDD" id="cd06261">
    <property type="entry name" value="TM_PBP2"/>
    <property type="match status" value="1"/>
</dbReference>
<keyword evidence="4 6" id="KW-1133">Transmembrane helix</keyword>
<dbReference type="InterPro" id="IPR000515">
    <property type="entry name" value="MetI-like"/>
</dbReference>
<dbReference type="Gene3D" id="1.10.3720.10">
    <property type="entry name" value="MetI-like"/>
    <property type="match status" value="1"/>
</dbReference>
<gene>
    <name evidence="8" type="ORF">GCM10025780_04830</name>
</gene>
<comment type="subcellular location">
    <subcellularLocation>
        <location evidence="6">Cell membrane</location>
        <topology evidence="6">Multi-pass membrane protein</topology>
    </subcellularLocation>
    <subcellularLocation>
        <location evidence="1">Membrane</location>
        <topology evidence="1">Multi-pass membrane protein</topology>
    </subcellularLocation>
</comment>
<dbReference type="InterPro" id="IPR035906">
    <property type="entry name" value="MetI-like_sf"/>
</dbReference>
<feature type="transmembrane region" description="Helical" evidence="6">
    <location>
        <begin position="33"/>
        <end position="55"/>
    </location>
</feature>
<comment type="similarity">
    <text evidence="6">Belongs to the binding-protein-dependent transport system permease family.</text>
</comment>
<keyword evidence="2 6" id="KW-0813">Transport</keyword>
<dbReference type="PANTHER" id="PTHR30177:SF33">
    <property type="entry name" value="POSSIBLE OSMOPROTECTANT (GLYCINE BETAINE_CARNITINE_CHOLINE_L-PROLINE) TRANSPORT INTEGRAL MEMBRANE PROTEIN ABC TRANSPORTER PROZ"/>
    <property type="match status" value="1"/>
</dbReference>
<dbReference type="EMBL" id="BAABLM010000001">
    <property type="protein sequence ID" value="GAA4666234.1"/>
    <property type="molecule type" value="Genomic_DNA"/>
</dbReference>
<dbReference type="InterPro" id="IPR051204">
    <property type="entry name" value="ABC_transp_perm/SBD"/>
</dbReference>
<dbReference type="Pfam" id="PF00528">
    <property type="entry name" value="BPD_transp_1"/>
    <property type="match status" value="1"/>
</dbReference>
<evidence type="ECO:0000256" key="5">
    <source>
        <dbReference type="ARBA" id="ARBA00023136"/>
    </source>
</evidence>
<evidence type="ECO:0000256" key="2">
    <source>
        <dbReference type="ARBA" id="ARBA00022448"/>
    </source>
</evidence>
<dbReference type="PANTHER" id="PTHR30177">
    <property type="entry name" value="GLYCINE BETAINE/L-PROLINE TRANSPORT SYSTEM PERMEASE PROTEIN PROW"/>
    <property type="match status" value="1"/>
</dbReference>
<reference evidence="9" key="1">
    <citation type="journal article" date="2019" name="Int. J. Syst. Evol. Microbiol.">
        <title>The Global Catalogue of Microorganisms (GCM) 10K type strain sequencing project: providing services to taxonomists for standard genome sequencing and annotation.</title>
        <authorList>
            <consortium name="The Broad Institute Genomics Platform"/>
            <consortium name="The Broad Institute Genome Sequencing Center for Infectious Disease"/>
            <person name="Wu L."/>
            <person name="Ma J."/>
        </authorList>
    </citation>
    <scope>NUCLEOTIDE SEQUENCE [LARGE SCALE GENOMIC DNA]</scope>
    <source>
        <strain evidence="9">JCM 18956</strain>
    </source>
</reference>
<name>A0ABP8VLM3_9MICO</name>
<accession>A0ABP8VLM3</accession>
<proteinExistence type="inferred from homology"/>
<dbReference type="Proteomes" id="UP001501295">
    <property type="component" value="Unassembled WGS sequence"/>
</dbReference>
<protein>
    <submittedName>
        <fullName evidence="8">ABC transporter permease</fullName>
    </submittedName>
</protein>
<evidence type="ECO:0000256" key="3">
    <source>
        <dbReference type="ARBA" id="ARBA00022692"/>
    </source>
</evidence>
<feature type="transmembrane region" description="Helical" evidence="6">
    <location>
        <begin position="191"/>
        <end position="211"/>
    </location>
</feature>
<comment type="caution">
    <text evidence="8">The sequence shown here is derived from an EMBL/GenBank/DDBJ whole genome shotgun (WGS) entry which is preliminary data.</text>
</comment>
<keyword evidence="9" id="KW-1185">Reference proteome</keyword>
<evidence type="ECO:0000256" key="1">
    <source>
        <dbReference type="ARBA" id="ARBA00004141"/>
    </source>
</evidence>
<organism evidence="8 9">
    <name type="scientific">Frondihabitans cladoniiphilus</name>
    <dbReference type="NCBI Taxonomy" id="715785"/>
    <lineage>
        <taxon>Bacteria</taxon>
        <taxon>Bacillati</taxon>
        <taxon>Actinomycetota</taxon>
        <taxon>Actinomycetes</taxon>
        <taxon>Micrococcales</taxon>
        <taxon>Microbacteriaceae</taxon>
        <taxon>Frondihabitans</taxon>
    </lineage>
</organism>